<evidence type="ECO:0000256" key="1">
    <source>
        <dbReference type="SAM" id="MobiDB-lite"/>
    </source>
</evidence>
<dbReference type="Gene3D" id="3.60.10.10">
    <property type="entry name" value="Endonuclease/exonuclease/phosphatase"/>
    <property type="match status" value="1"/>
</dbReference>
<evidence type="ECO:0000313" key="3">
    <source>
        <dbReference type="EMBL" id="CBJ32593.1"/>
    </source>
</evidence>
<feature type="region of interest" description="Disordered" evidence="1">
    <location>
        <begin position="227"/>
        <end position="256"/>
    </location>
</feature>
<dbReference type="EMBL" id="FN649760">
    <property type="protein sequence ID" value="CBJ32593.1"/>
    <property type="molecule type" value="Genomic_DNA"/>
</dbReference>
<keyword evidence="4" id="KW-1185">Reference proteome</keyword>
<proteinExistence type="predicted"/>
<dbReference type="InterPro" id="IPR005135">
    <property type="entry name" value="Endo/exonuclease/phosphatase"/>
</dbReference>
<protein>
    <recommendedName>
        <fullName evidence="2">Endonuclease/exonuclease/phosphatase domain-containing protein</fullName>
    </recommendedName>
</protein>
<feature type="region of interest" description="Disordered" evidence="1">
    <location>
        <begin position="130"/>
        <end position="150"/>
    </location>
</feature>
<gene>
    <name evidence="3" type="ORF">Esi_0349_0019</name>
</gene>
<dbReference type="GO" id="GO:0005739">
    <property type="term" value="C:mitochondrion"/>
    <property type="evidence" value="ECO:0007669"/>
    <property type="project" value="TreeGrafter"/>
</dbReference>
<dbReference type="Pfam" id="PF03372">
    <property type="entry name" value="Exo_endo_phos"/>
    <property type="match status" value="1"/>
</dbReference>
<dbReference type="STRING" id="2880.D7FYP3"/>
<dbReference type="GO" id="GO:0000288">
    <property type="term" value="P:nuclear-transcribed mRNA catabolic process, deadenylation-dependent decay"/>
    <property type="evidence" value="ECO:0007669"/>
    <property type="project" value="TreeGrafter"/>
</dbReference>
<dbReference type="InterPro" id="IPR036691">
    <property type="entry name" value="Endo/exonu/phosph_ase_sf"/>
</dbReference>
<dbReference type="InParanoid" id="D7FYP3"/>
<dbReference type="SUPFAM" id="SSF56219">
    <property type="entry name" value="DNase I-like"/>
    <property type="match status" value="1"/>
</dbReference>
<evidence type="ECO:0000259" key="2">
    <source>
        <dbReference type="Pfam" id="PF03372"/>
    </source>
</evidence>
<dbReference type="PANTHER" id="PTHR12121:SF37">
    <property type="entry name" value="2',5'-PHOSPHODIESTERASE 12"/>
    <property type="match status" value="1"/>
</dbReference>
<feature type="domain" description="Endonuclease/exonuclease/phosphatase" evidence="2">
    <location>
        <begin position="281"/>
        <end position="644"/>
    </location>
</feature>
<name>D7FYP3_ECTSI</name>
<dbReference type="InterPro" id="IPR050410">
    <property type="entry name" value="CCR4/nocturin_mRNA_transcr"/>
</dbReference>
<dbReference type="OrthoDB" id="412787at2759"/>
<evidence type="ECO:0000313" key="4">
    <source>
        <dbReference type="Proteomes" id="UP000002630"/>
    </source>
</evidence>
<dbReference type="AlphaFoldDB" id="D7FYP3"/>
<dbReference type="PANTHER" id="PTHR12121">
    <property type="entry name" value="CARBON CATABOLITE REPRESSOR PROTEIN 4"/>
    <property type="match status" value="1"/>
</dbReference>
<reference evidence="3 4" key="1">
    <citation type="journal article" date="2010" name="Nature">
        <title>The Ectocarpus genome and the independent evolution of multicellularity in brown algae.</title>
        <authorList>
            <person name="Cock J.M."/>
            <person name="Sterck L."/>
            <person name="Rouze P."/>
            <person name="Scornet D."/>
            <person name="Allen A.E."/>
            <person name="Amoutzias G."/>
            <person name="Anthouard V."/>
            <person name="Artiguenave F."/>
            <person name="Aury J.M."/>
            <person name="Badger J.H."/>
            <person name="Beszteri B."/>
            <person name="Billiau K."/>
            <person name="Bonnet E."/>
            <person name="Bothwell J.H."/>
            <person name="Bowler C."/>
            <person name="Boyen C."/>
            <person name="Brownlee C."/>
            <person name="Carrano C.J."/>
            <person name="Charrier B."/>
            <person name="Cho G.Y."/>
            <person name="Coelho S.M."/>
            <person name="Collen J."/>
            <person name="Corre E."/>
            <person name="Da Silva C."/>
            <person name="Delage L."/>
            <person name="Delaroque N."/>
            <person name="Dittami S.M."/>
            <person name="Doulbeau S."/>
            <person name="Elias M."/>
            <person name="Farnham G."/>
            <person name="Gachon C.M."/>
            <person name="Gschloessl B."/>
            <person name="Heesch S."/>
            <person name="Jabbari K."/>
            <person name="Jubin C."/>
            <person name="Kawai H."/>
            <person name="Kimura K."/>
            <person name="Kloareg B."/>
            <person name="Kupper F.C."/>
            <person name="Lang D."/>
            <person name="Le Bail A."/>
            <person name="Leblanc C."/>
            <person name="Lerouge P."/>
            <person name="Lohr M."/>
            <person name="Lopez P.J."/>
            <person name="Martens C."/>
            <person name="Maumus F."/>
            <person name="Michel G."/>
            <person name="Miranda-Saavedra D."/>
            <person name="Morales J."/>
            <person name="Moreau H."/>
            <person name="Motomura T."/>
            <person name="Nagasato C."/>
            <person name="Napoli C.A."/>
            <person name="Nelson D.R."/>
            <person name="Nyvall-Collen P."/>
            <person name="Peters A.F."/>
            <person name="Pommier C."/>
            <person name="Potin P."/>
            <person name="Poulain J."/>
            <person name="Quesneville H."/>
            <person name="Read B."/>
            <person name="Rensing S.A."/>
            <person name="Ritter A."/>
            <person name="Rousvoal S."/>
            <person name="Samanta M."/>
            <person name="Samson G."/>
            <person name="Schroeder D.C."/>
            <person name="Segurens B."/>
            <person name="Strittmatter M."/>
            <person name="Tonon T."/>
            <person name="Tregear J.W."/>
            <person name="Valentin K."/>
            <person name="von Dassow P."/>
            <person name="Yamagishi T."/>
            <person name="Van de Peer Y."/>
            <person name="Wincker P."/>
        </authorList>
    </citation>
    <scope>NUCLEOTIDE SEQUENCE [LARGE SCALE GENOMIC DNA]</scope>
    <source>
        <strain evidence="4">Ec32 / CCAP1310/4</strain>
    </source>
</reference>
<feature type="region of interest" description="Disordered" evidence="1">
    <location>
        <begin position="545"/>
        <end position="604"/>
    </location>
</feature>
<organism evidence="3 4">
    <name type="scientific">Ectocarpus siliculosus</name>
    <name type="common">Brown alga</name>
    <name type="synonym">Conferva siliculosa</name>
    <dbReference type="NCBI Taxonomy" id="2880"/>
    <lineage>
        <taxon>Eukaryota</taxon>
        <taxon>Sar</taxon>
        <taxon>Stramenopiles</taxon>
        <taxon>Ochrophyta</taxon>
        <taxon>PX clade</taxon>
        <taxon>Phaeophyceae</taxon>
        <taxon>Ectocarpales</taxon>
        <taxon>Ectocarpaceae</taxon>
        <taxon>Ectocarpus</taxon>
    </lineage>
</organism>
<dbReference type="eggNOG" id="KOG0620">
    <property type="taxonomic scope" value="Eukaryota"/>
</dbReference>
<accession>D7FYP3</accession>
<sequence length="719" mass="75454">MDGEPGTPCRNQALELHVRCVPGEDKVQLYLALRDGNTLSFNRPSDSDMASTLRRLSLTVQKRRRLTDKKKKGANGGKAKGSGKKGPQSGKGGVGNGEELTAALFDKGTGESIEVDGALNGDGWVRLCGNGESNHAPPGETAGNTGDFGARAAAPQGGFTRVVGRMRAYTPVDADVGLRLMVRCTPMGLEGRRGRPVVRVLTSPVRPGRVPGPLALRRHWLEERGGGVYGGGGEGSTETEGLADDGTEGGVREGGGRALPGGAAAVGGTIRRRCRLRVMCYNILADMYCTSEQADKVLYPYCPKEYRAMDYRMQMVAREVRGHAADLIMLQECEAKAFDRFLSPGLALDGFEGIYANKAGQAQEGEAVFYRSSVLALESRHDFSMKDAIPAQEEFRGLLEAFPTLSAIVEDRLTTVAQVAVFRPASGCDGGGMAEAGASGGAGEEGSRVRLIVANTHLYFHPNAAHIRLMQLVTLVERISRVRKDLLARGLRPAVILGGDLNSPPDGPVRYLMGDLIGPDSDLWENMGTFKWGDRFFDELPTTSGAAATAAAPPPPPPTSRIPDEKASTASPRPNNATNNNDNETARASHPSVAGSKAKPSPFLPNVPYLRTPFDLQLASGTPAFTNFTPDFTDTLDYVFIEGAGADSGTPTTAAEAVLAVEGAGGTGGGGEGGGGGAAAAAVAPMPEEGPLRATTPGLPSETFPSDHVSLVVDLALSA</sequence>
<feature type="region of interest" description="Disordered" evidence="1">
    <location>
        <begin position="61"/>
        <end position="98"/>
    </location>
</feature>
<feature type="compositionally biased region" description="Basic residues" evidence="1">
    <location>
        <begin position="61"/>
        <end position="73"/>
    </location>
</feature>
<dbReference type="Proteomes" id="UP000002630">
    <property type="component" value="Unassembled WGS sequence"/>
</dbReference>
<dbReference type="GO" id="GO:0000175">
    <property type="term" value="F:3'-5'-RNA exonuclease activity"/>
    <property type="evidence" value="ECO:0007669"/>
    <property type="project" value="TreeGrafter"/>
</dbReference>